<dbReference type="PROSITE" id="PS50932">
    <property type="entry name" value="HTH_LACI_2"/>
    <property type="match status" value="1"/>
</dbReference>
<dbReference type="InterPro" id="IPR010982">
    <property type="entry name" value="Lambda_DNA-bd_dom_sf"/>
</dbReference>
<comment type="caution">
    <text evidence="6">The sequence shown here is derived from an EMBL/GenBank/DDBJ whole genome shotgun (WGS) entry which is preliminary data.</text>
</comment>
<dbReference type="PANTHER" id="PTHR30146:SF109">
    <property type="entry name" value="HTH-TYPE TRANSCRIPTIONAL REGULATOR GALS"/>
    <property type="match status" value="1"/>
</dbReference>
<dbReference type="InterPro" id="IPR000843">
    <property type="entry name" value="HTH_LacI"/>
</dbReference>
<dbReference type="CDD" id="cd06267">
    <property type="entry name" value="PBP1_LacI_sugar_binding-like"/>
    <property type="match status" value="1"/>
</dbReference>
<dbReference type="GO" id="GO:0003700">
    <property type="term" value="F:DNA-binding transcription factor activity"/>
    <property type="evidence" value="ECO:0007669"/>
    <property type="project" value="TreeGrafter"/>
</dbReference>
<dbReference type="PROSITE" id="PS00356">
    <property type="entry name" value="HTH_LACI_1"/>
    <property type="match status" value="1"/>
</dbReference>
<dbReference type="CDD" id="cd01392">
    <property type="entry name" value="HTH_LacI"/>
    <property type="match status" value="1"/>
</dbReference>
<evidence type="ECO:0000256" key="3">
    <source>
        <dbReference type="ARBA" id="ARBA00023163"/>
    </source>
</evidence>
<feature type="domain" description="HTH lacI-type" evidence="4">
    <location>
        <begin position="12"/>
        <end position="56"/>
    </location>
</feature>
<dbReference type="SMART" id="SM00354">
    <property type="entry name" value="HTH_LACI"/>
    <property type="match status" value="1"/>
</dbReference>
<dbReference type="RefSeq" id="WP_183833784.1">
    <property type="nucleotide sequence ID" value="NZ_JACIGW010000006.1"/>
</dbReference>
<evidence type="ECO:0000256" key="1">
    <source>
        <dbReference type="ARBA" id="ARBA00023015"/>
    </source>
</evidence>
<dbReference type="GO" id="GO:0000976">
    <property type="term" value="F:transcription cis-regulatory region binding"/>
    <property type="evidence" value="ECO:0007669"/>
    <property type="project" value="TreeGrafter"/>
</dbReference>
<keyword evidence="1" id="KW-0805">Transcription regulation</keyword>
<evidence type="ECO:0000313" key="7">
    <source>
        <dbReference type="Proteomes" id="UP000520770"/>
    </source>
</evidence>
<dbReference type="Gene3D" id="1.10.260.40">
    <property type="entry name" value="lambda repressor-like DNA-binding domains"/>
    <property type="match status" value="1"/>
</dbReference>
<protein>
    <submittedName>
        <fullName evidence="6">DNA-binding LacI/PurR family transcriptional regulator</fullName>
    </submittedName>
</protein>
<gene>
    <name evidence="5" type="ORF">GGE33_004467</name>
    <name evidence="6" type="ORF">GGE35_004349</name>
</gene>
<dbReference type="Pfam" id="PF00356">
    <property type="entry name" value="LacI"/>
    <property type="match status" value="1"/>
</dbReference>
<dbReference type="InterPro" id="IPR028082">
    <property type="entry name" value="Peripla_BP_I"/>
</dbReference>
<accession>A0A7W6V206</accession>
<dbReference type="Proteomes" id="UP000576087">
    <property type="component" value="Unassembled WGS sequence"/>
</dbReference>
<dbReference type="PANTHER" id="PTHR30146">
    <property type="entry name" value="LACI-RELATED TRANSCRIPTIONAL REPRESSOR"/>
    <property type="match status" value="1"/>
</dbReference>
<reference evidence="7 8" key="1">
    <citation type="submission" date="2020-08" db="EMBL/GenBank/DDBJ databases">
        <title>Genomic Encyclopedia of Type Strains, Phase IV (KMG-V): Genome sequencing to study the core and pangenomes of soil and plant-associated prokaryotes.</title>
        <authorList>
            <person name="Whitman W."/>
        </authorList>
    </citation>
    <scope>NUCLEOTIDE SEQUENCE [LARGE SCALE GENOMIC DNA]</scope>
    <source>
        <strain evidence="5 7">SEMIA 448</strain>
        <strain evidence="6 8">SEMIA 452</strain>
    </source>
</reference>
<evidence type="ECO:0000313" key="6">
    <source>
        <dbReference type="EMBL" id="MBB4448503.1"/>
    </source>
</evidence>
<dbReference type="Proteomes" id="UP000520770">
    <property type="component" value="Unassembled WGS sequence"/>
</dbReference>
<dbReference type="Gene3D" id="3.40.50.2300">
    <property type="match status" value="2"/>
</dbReference>
<organism evidence="6 8">
    <name type="scientific">Aliirhizobium cellulosilyticum</name>
    <dbReference type="NCBI Taxonomy" id="393664"/>
    <lineage>
        <taxon>Bacteria</taxon>
        <taxon>Pseudomonadati</taxon>
        <taxon>Pseudomonadota</taxon>
        <taxon>Alphaproteobacteria</taxon>
        <taxon>Hyphomicrobiales</taxon>
        <taxon>Rhizobiaceae</taxon>
        <taxon>Aliirhizobium</taxon>
    </lineage>
</organism>
<dbReference type="Pfam" id="PF13377">
    <property type="entry name" value="Peripla_BP_3"/>
    <property type="match status" value="1"/>
</dbReference>
<keyword evidence="3" id="KW-0804">Transcription</keyword>
<dbReference type="SUPFAM" id="SSF53822">
    <property type="entry name" value="Periplasmic binding protein-like I"/>
    <property type="match status" value="1"/>
</dbReference>
<sequence>MMSDPDSYLSTATLHDVAAAAGVSVGTVSKALNRRGGVSPSVAAQIIETARRLGYQKRQLPPEPAYNVASTTIITFDRFVVSGQFYGEILDSILKEAERRGIATNVELLPSVEVPALLAQESWFGRQRPESLIVLGIDTPEMLDAISELGCPAVIVNGADRRMRIPSVSPDYHFGGWLAARHLLEQGHRKIAHVTHPWRVSFALRLDGFRDALSDFGITFDPEVHLIDTQSRALMSLDARRAVEQRLAAGRLDYTGFVCAADMLALGVIQAATAAGLSVPNDISVIGFDDLPVSSHSTPPLSSIRIDRQEVGRTAVDLLLERAAMPDRVARRVGIGVSLVSRASVGTI</sequence>
<evidence type="ECO:0000259" key="4">
    <source>
        <dbReference type="PROSITE" id="PS50932"/>
    </source>
</evidence>
<evidence type="ECO:0000313" key="8">
    <source>
        <dbReference type="Proteomes" id="UP000576087"/>
    </source>
</evidence>
<dbReference type="SUPFAM" id="SSF47413">
    <property type="entry name" value="lambda repressor-like DNA-binding domains"/>
    <property type="match status" value="1"/>
</dbReference>
<evidence type="ECO:0000313" key="5">
    <source>
        <dbReference type="EMBL" id="MBB4350693.1"/>
    </source>
</evidence>
<proteinExistence type="predicted"/>
<dbReference type="EMBL" id="JACIGW010000006">
    <property type="protein sequence ID" value="MBB4350693.1"/>
    <property type="molecule type" value="Genomic_DNA"/>
</dbReference>
<evidence type="ECO:0000256" key="2">
    <source>
        <dbReference type="ARBA" id="ARBA00023125"/>
    </source>
</evidence>
<keyword evidence="2 6" id="KW-0238">DNA-binding</keyword>
<dbReference type="EMBL" id="JACIHM010000007">
    <property type="protein sequence ID" value="MBB4448503.1"/>
    <property type="molecule type" value="Genomic_DNA"/>
</dbReference>
<dbReference type="AlphaFoldDB" id="A0A7W6V206"/>
<dbReference type="InterPro" id="IPR046335">
    <property type="entry name" value="LacI/GalR-like_sensor"/>
</dbReference>
<name>A0A7W6V206_9HYPH</name>